<dbReference type="SUPFAM" id="SSF51905">
    <property type="entry name" value="FAD/NAD(P)-binding domain"/>
    <property type="match status" value="1"/>
</dbReference>
<comment type="catalytic activity">
    <reaction evidence="8">
        <text>a D-alpha-amino acid + O2 + H2O = a 2-oxocarboxylate + H2O2 + NH4(+)</text>
        <dbReference type="Rhea" id="RHEA:21816"/>
        <dbReference type="ChEBI" id="CHEBI:15377"/>
        <dbReference type="ChEBI" id="CHEBI:15379"/>
        <dbReference type="ChEBI" id="CHEBI:16240"/>
        <dbReference type="ChEBI" id="CHEBI:28938"/>
        <dbReference type="ChEBI" id="CHEBI:35179"/>
        <dbReference type="ChEBI" id="CHEBI:59871"/>
        <dbReference type="EC" id="1.4.3.3"/>
    </reaction>
    <physiologicalReaction direction="left-to-right" evidence="8">
        <dbReference type="Rhea" id="RHEA:21817"/>
    </physiologicalReaction>
</comment>
<dbReference type="PANTHER" id="PTHR11530:SF11">
    <property type="entry name" value="D-ASPARTATE OXIDASE"/>
    <property type="match status" value="1"/>
</dbReference>
<protein>
    <recommendedName>
        <fullName evidence="7">D-amino-acid oxidase</fullName>
        <ecNumber evidence="6">1.4.3.3</ecNumber>
    </recommendedName>
</protein>
<name>A0A178I613_9HYPH</name>
<evidence type="ECO:0000256" key="1">
    <source>
        <dbReference type="ARBA" id="ARBA00001974"/>
    </source>
</evidence>
<dbReference type="Pfam" id="PF01266">
    <property type="entry name" value="DAO"/>
    <property type="match status" value="1"/>
</dbReference>
<evidence type="ECO:0000313" key="10">
    <source>
        <dbReference type="EMBL" id="OAM81595.1"/>
    </source>
</evidence>
<dbReference type="InterPro" id="IPR036188">
    <property type="entry name" value="FAD/NAD-bd_sf"/>
</dbReference>
<evidence type="ECO:0000256" key="4">
    <source>
        <dbReference type="ARBA" id="ARBA00022827"/>
    </source>
</evidence>
<organism evidence="10 11">
    <name type="scientific">Devosia elaeis</name>
    <dbReference type="NCBI Taxonomy" id="1770058"/>
    <lineage>
        <taxon>Bacteria</taxon>
        <taxon>Pseudomonadati</taxon>
        <taxon>Pseudomonadota</taxon>
        <taxon>Alphaproteobacteria</taxon>
        <taxon>Hyphomicrobiales</taxon>
        <taxon>Devosiaceae</taxon>
        <taxon>Devosia</taxon>
    </lineage>
</organism>
<evidence type="ECO:0000256" key="8">
    <source>
        <dbReference type="ARBA" id="ARBA00049547"/>
    </source>
</evidence>
<sequence>MRATVIGAGVAGLTTALTLAERGLAVEMFDRNAGLGPGSCSWHAGGMLAPWCEMASSEAVVGRLGAQSIDWWRERFPATVSKGTLVVAPGRDLAELDRFAQRTERYRWLNETEIASLEPDLAGRFRKGLHFPGEAHLDPRLALAELVERLAALGVAIRFDTELEPAAARGDLVFDCRGLGGRIDMPALRGVRGEMALIRSRSLSLSRPVRLLHPRLPIYLVPRGEGVFMLGATMLENEARGPVSVRSMLDLLGAAFTLHPALGEAEILELGADLRPALPDNLPRVERTGRVVRVNGLFRHGFLLAPALAQIAAGAALDPHFDTELIHASSA</sequence>
<reference evidence="10 11" key="1">
    <citation type="submission" date="2016-03" db="EMBL/GenBank/DDBJ databases">
        <title>Genome sequencing of Devosia sp. S37.</title>
        <authorList>
            <person name="Mohd Nor M."/>
        </authorList>
    </citation>
    <scope>NUCLEOTIDE SEQUENCE [LARGE SCALE GENOMIC DNA]</scope>
    <source>
        <strain evidence="10 11">S37</strain>
    </source>
</reference>
<keyword evidence="11" id="KW-1185">Reference proteome</keyword>
<dbReference type="EMBL" id="LVVY01000032">
    <property type="protein sequence ID" value="OAM81595.1"/>
    <property type="molecule type" value="Genomic_DNA"/>
</dbReference>
<dbReference type="RefSeq" id="WP_067450880.1">
    <property type="nucleotide sequence ID" value="NZ_LVVY01000032.1"/>
</dbReference>
<dbReference type="STRING" id="1770058.A3840_01595"/>
<evidence type="ECO:0000313" key="11">
    <source>
        <dbReference type="Proteomes" id="UP000078389"/>
    </source>
</evidence>
<dbReference type="Gene3D" id="3.50.50.60">
    <property type="entry name" value="FAD/NAD(P)-binding domain"/>
    <property type="match status" value="1"/>
</dbReference>
<accession>A0A178I613</accession>
<evidence type="ECO:0000256" key="3">
    <source>
        <dbReference type="ARBA" id="ARBA00022630"/>
    </source>
</evidence>
<feature type="domain" description="FAD dependent oxidoreductase" evidence="9">
    <location>
        <begin position="3"/>
        <end position="313"/>
    </location>
</feature>
<dbReference type="OrthoDB" id="9790035at2"/>
<evidence type="ECO:0000256" key="5">
    <source>
        <dbReference type="ARBA" id="ARBA00023002"/>
    </source>
</evidence>
<gene>
    <name evidence="10" type="ORF">A3840_01595</name>
</gene>
<keyword evidence="5" id="KW-0560">Oxidoreductase</keyword>
<dbReference type="GO" id="GO:0071949">
    <property type="term" value="F:FAD binding"/>
    <property type="evidence" value="ECO:0007669"/>
    <property type="project" value="InterPro"/>
</dbReference>
<evidence type="ECO:0000256" key="6">
    <source>
        <dbReference type="ARBA" id="ARBA00039101"/>
    </source>
</evidence>
<dbReference type="Gene3D" id="3.30.9.10">
    <property type="entry name" value="D-Amino Acid Oxidase, subunit A, domain 2"/>
    <property type="match status" value="1"/>
</dbReference>
<dbReference type="InterPro" id="IPR023209">
    <property type="entry name" value="DAO"/>
</dbReference>
<dbReference type="PANTHER" id="PTHR11530">
    <property type="entry name" value="D-AMINO ACID OXIDASE"/>
    <property type="match status" value="1"/>
</dbReference>
<evidence type="ECO:0000256" key="2">
    <source>
        <dbReference type="ARBA" id="ARBA00006730"/>
    </source>
</evidence>
<comment type="cofactor">
    <cofactor evidence="1">
        <name>FAD</name>
        <dbReference type="ChEBI" id="CHEBI:57692"/>
    </cofactor>
</comment>
<dbReference type="InterPro" id="IPR006076">
    <property type="entry name" value="FAD-dep_OxRdtase"/>
</dbReference>
<comment type="caution">
    <text evidence="10">The sequence shown here is derived from an EMBL/GenBank/DDBJ whole genome shotgun (WGS) entry which is preliminary data.</text>
</comment>
<comment type="similarity">
    <text evidence="2">Belongs to the DAMOX/DASOX family.</text>
</comment>
<dbReference type="GO" id="GO:0046416">
    <property type="term" value="P:D-amino acid metabolic process"/>
    <property type="evidence" value="ECO:0007669"/>
    <property type="project" value="InterPro"/>
</dbReference>
<dbReference type="AlphaFoldDB" id="A0A178I613"/>
<dbReference type="EC" id="1.4.3.3" evidence="6"/>
<evidence type="ECO:0000259" key="9">
    <source>
        <dbReference type="Pfam" id="PF01266"/>
    </source>
</evidence>
<evidence type="ECO:0000256" key="7">
    <source>
        <dbReference type="ARBA" id="ARBA00039751"/>
    </source>
</evidence>
<dbReference type="Proteomes" id="UP000078389">
    <property type="component" value="Unassembled WGS sequence"/>
</dbReference>
<keyword evidence="3" id="KW-0285">Flavoprotein</keyword>
<keyword evidence="4" id="KW-0274">FAD</keyword>
<dbReference type="SUPFAM" id="SSF54373">
    <property type="entry name" value="FAD-linked reductases, C-terminal domain"/>
    <property type="match status" value="1"/>
</dbReference>
<dbReference type="GO" id="GO:0003884">
    <property type="term" value="F:D-amino-acid oxidase activity"/>
    <property type="evidence" value="ECO:0007669"/>
    <property type="project" value="UniProtKB-EC"/>
</dbReference>
<proteinExistence type="inferred from homology"/>